<feature type="region of interest" description="Disordered" evidence="1">
    <location>
        <begin position="65"/>
        <end position="108"/>
    </location>
</feature>
<name>A0AAV4H7W3_9GAST</name>
<comment type="caution">
    <text evidence="2">The sequence shown here is derived from an EMBL/GenBank/DDBJ whole genome shotgun (WGS) entry which is preliminary data.</text>
</comment>
<dbReference type="EMBL" id="BMAT01001868">
    <property type="protein sequence ID" value="GFR94343.1"/>
    <property type="molecule type" value="Genomic_DNA"/>
</dbReference>
<gene>
    <name evidence="2" type="ORF">ElyMa_000916600</name>
</gene>
<sequence length="108" mass="13108">MSVLRLTTDSRLCVVFYTLMMWFKDFKERKGKGSVEGEKTKTLETKTFQKTKIKTRRHGKKIFKKEIEKIEEEEDDNDDDDDDEEEEEEQREEEEEEEEKEDDDDDDE</sequence>
<evidence type="ECO:0000256" key="1">
    <source>
        <dbReference type="SAM" id="MobiDB-lite"/>
    </source>
</evidence>
<reference evidence="2 3" key="1">
    <citation type="journal article" date="2021" name="Elife">
        <title>Chloroplast acquisition without the gene transfer in kleptoplastic sea slugs, Plakobranchus ocellatus.</title>
        <authorList>
            <person name="Maeda T."/>
            <person name="Takahashi S."/>
            <person name="Yoshida T."/>
            <person name="Shimamura S."/>
            <person name="Takaki Y."/>
            <person name="Nagai Y."/>
            <person name="Toyoda A."/>
            <person name="Suzuki Y."/>
            <person name="Arimoto A."/>
            <person name="Ishii H."/>
            <person name="Satoh N."/>
            <person name="Nishiyama T."/>
            <person name="Hasebe M."/>
            <person name="Maruyama T."/>
            <person name="Minagawa J."/>
            <person name="Obokata J."/>
            <person name="Shigenobu S."/>
        </authorList>
    </citation>
    <scope>NUCLEOTIDE SEQUENCE [LARGE SCALE GENOMIC DNA]</scope>
</reference>
<keyword evidence="3" id="KW-1185">Reference proteome</keyword>
<dbReference type="AlphaFoldDB" id="A0AAV4H7W3"/>
<organism evidence="2 3">
    <name type="scientific">Elysia marginata</name>
    <dbReference type="NCBI Taxonomy" id="1093978"/>
    <lineage>
        <taxon>Eukaryota</taxon>
        <taxon>Metazoa</taxon>
        <taxon>Spiralia</taxon>
        <taxon>Lophotrochozoa</taxon>
        <taxon>Mollusca</taxon>
        <taxon>Gastropoda</taxon>
        <taxon>Heterobranchia</taxon>
        <taxon>Euthyneura</taxon>
        <taxon>Panpulmonata</taxon>
        <taxon>Sacoglossa</taxon>
        <taxon>Placobranchoidea</taxon>
        <taxon>Plakobranchidae</taxon>
        <taxon>Elysia</taxon>
    </lineage>
</organism>
<feature type="compositionally biased region" description="Acidic residues" evidence="1">
    <location>
        <begin position="69"/>
        <end position="108"/>
    </location>
</feature>
<dbReference type="Proteomes" id="UP000762676">
    <property type="component" value="Unassembled WGS sequence"/>
</dbReference>
<evidence type="ECO:0000313" key="2">
    <source>
        <dbReference type="EMBL" id="GFR94343.1"/>
    </source>
</evidence>
<accession>A0AAV4H7W3</accession>
<protein>
    <submittedName>
        <fullName evidence="2">Uncharacterized protein</fullName>
    </submittedName>
</protein>
<evidence type="ECO:0000313" key="3">
    <source>
        <dbReference type="Proteomes" id="UP000762676"/>
    </source>
</evidence>
<proteinExistence type="predicted"/>